<organism evidence="4 5">
    <name type="scientific">Seminavis robusta</name>
    <dbReference type="NCBI Taxonomy" id="568900"/>
    <lineage>
        <taxon>Eukaryota</taxon>
        <taxon>Sar</taxon>
        <taxon>Stramenopiles</taxon>
        <taxon>Ochrophyta</taxon>
        <taxon>Bacillariophyta</taxon>
        <taxon>Bacillariophyceae</taxon>
        <taxon>Bacillariophycidae</taxon>
        <taxon>Naviculales</taxon>
        <taxon>Naviculaceae</taxon>
        <taxon>Seminavis</taxon>
    </lineage>
</organism>
<protein>
    <recommendedName>
        <fullName evidence="3">Hedgehog protein Hint domain-containing protein</fullName>
    </recommendedName>
</protein>
<feature type="domain" description="Hedgehog protein Hint" evidence="3">
    <location>
        <begin position="296"/>
        <end position="362"/>
    </location>
</feature>
<dbReference type="Gene3D" id="2.170.16.10">
    <property type="entry name" value="Hedgehog/Intein (Hint) domain"/>
    <property type="match status" value="1"/>
</dbReference>
<dbReference type="Pfam" id="PF01079">
    <property type="entry name" value="Hint"/>
    <property type="match status" value="1"/>
</dbReference>
<feature type="signal peptide" evidence="2">
    <location>
        <begin position="1"/>
        <end position="20"/>
    </location>
</feature>
<evidence type="ECO:0000313" key="4">
    <source>
        <dbReference type="EMBL" id="CAB9511854.1"/>
    </source>
</evidence>
<keyword evidence="1" id="KW-1133">Transmembrane helix</keyword>
<keyword evidence="2" id="KW-0732">Signal</keyword>
<dbReference type="EMBL" id="CAICTM010000506">
    <property type="protein sequence ID" value="CAB9511854.1"/>
    <property type="molecule type" value="Genomic_DNA"/>
</dbReference>
<evidence type="ECO:0000256" key="1">
    <source>
        <dbReference type="SAM" id="Phobius"/>
    </source>
</evidence>
<keyword evidence="1" id="KW-0812">Transmembrane</keyword>
<reference evidence="4" key="1">
    <citation type="submission" date="2020-06" db="EMBL/GenBank/DDBJ databases">
        <authorList>
            <consortium name="Plant Systems Biology data submission"/>
        </authorList>
    </citation>
    <scope>NUCLEOTIDE SEQUENCE</scope>
    <source>
        <strain evidence="4">D6</strain>
    </source>
</reference>
<proteinExistence type="predicted"/>
<dbReference type="AlphaFoldDB" id="A0A9N8E0M7"/>
<dbReference type="SUPFAM" id="SSF51294">
    <property type="entry name" value="Hedgehog/intein (Hint) domain"/>
    <property type="match status" value="1"/>
</dbReference>
<evidence type="ECO:0000313" key="5">
    <source>
        <dbReference type="Proteomes" id="UP001153069"/>
    </source>
</evidence>
<dbReference type="InterPro" id="IPR052140">
    <property type="entry name" value="Dev_Signal_Hedgehog-like"/>
</dbReference>
<name>A0A9N8E0M7_9STRA</name>
<accession>A0A9N8E0M7</accession>
<sequence>MSFGLVWAVVALTKEVVVDGSGHLVDSHTGNVVETRPEASLIHLKADSGVARRFLVRKLQDLVGGSLDRSNELDGEGREYLGTAPKGGVHTAYRRFQENSEHCNAVVTVNGVEYTRPLNLAGISRREQDTDRRKLGGGGGGSRPRKLLYQGIYMESNPEQEFRLDCDDEEDDCSVFSVGRFHPGSNSGRRLDQVILDQCKNDDDCNGDFTCNTISFYKYCTCNEDTDCDYLLESGGSHYAFRNRDKVDAQCPNSNVCRVYYDCFSASMMTMTPEGPKRMDELKINDLVLTSSGQFQKKYPVEAGHVKVGDYLSLMEPGHSTTATKAAKVTVITTVKLMGGFSPATEDGTIVVNGLLASSYSNPRYTDNEYVEVAGKPLMHRQAFTHLITSPLRLLCIHVSSAFCEVDMDGEAFLPFSKGVDKIYVASANAGIVDSVLMLTGFVGMMAHGIELFFKMFGLPLMASGCVLALINAVAPFNFNMQIVNKAKKVD</sequence>
<feature type="transmembrane region" description="Helical" evidence="1">
    <location>
        <begin position="457"/>
        <end position="479"/>
    </location>
</feature>
<dbReference type="PANTHER" id="PTHR46706:SF12">
    <property type="entry name" value="PROTEIN QUA-1-RELATED"/>
    <property type="match status" value="1"/>
</dbReference>
<feature type="chain" id="PRO_5040117792" description="Hedgehog protein Hint domain-containing protein" evidence="2">
    <location>
        <begin position="21"/>
        <end position="491"/>
    </location>
</feature>
<gene>
    <name evidence="4" type="ORF">SEMRO_507_G156410.1</name>
</gene>
<evidence type="ECO:0000259" key="3">
    <source>
        <dbReference type="Pfam" id="PF01079"/>
    </source>
</evidence>
<evidence type="ECO:0000256" key="2">
    <source>
        <dbReference type="SAM" id="SignalP"/>
    </source>
</evidence>
<dbReference type="GO" id="GO:0016540">
    <property type="term" value="P:protein autoprocessing"/>
    <property type="evidence" value="ECO:0007669"/>
    <property type="project" value="InterPro"/>
</dbReference>
<dbReference type="Proteomes" id="UP001153069">
    <property type="component" value="Unassembled WGS sequence"/>
</dbReference>
<keyword evidence="1" id="KW-0472">Membrane</keyword>
<dbReference type="PANTHER" id="PTHR46706">
    <property type="entry name" value="PROTEIN QUA-1-RELATED"/>
    <property type="match status" value="1"/>
</dbReference>
<comment type="caution">
    <text evidence="4">The sequence shown here is derived from an EMBL/GenBank/DDBJ whole genome shotgun (WGS) entry which is preliminary data.</text>
</comment>
<keyword evidence="5" id="KW-1185">Reference proteome</keyword>
<dbReference type="InterPro" id="IPR036844">
    <property type="entry name" value="Hint_dom_sf"/>
</dbReference>
<dbReference type="InterPro" id="IPR001767">
    <property type="entry name" value="Hedgehog_Hint"/>
</dbReference>